<keyword evidence="1" id="KW-0472">Membrane</keyword>
<feature type="transmembrane region" description="Helical" evidence="1">
    <location>
        <begin position="136"/>
        <end position="159"/>
    </location>
</feature>
<dbReference type="AlphaFoldDB" id="A0A6N7QXQ6"/>
<name>A0A6N7QXQ6_9BACI</name>
<keyword evidence="1" id="KW-1133">Transmembrane helix</keyword>
<feature type="transmembrane region" description="Helical" evidence="1">
    <location>
        <begin position="192"/>
        <end position="211"/>
    </location>
</feature>
<feature type="transmembrane region" description="Helical" evidence="1">
    <location>
        <begin position="92"/>
        <end position="109"/>
    </location>
</feature>
<feature type="transmembrane region" description="Helical" evidence="1">
    <location>
        <begin position="223"/>
        <end position="240"/>
    </location>
</feature>
<evidence type="ECO:0000256" key="1">
    <source>
        <dbReference type="SAM" id="Phobius"/>
    </source>
</evidence>
<accession>A0A6N7QXQ6</accession>
<dbReference type="RefSeq" id="WP_153834722.1">
    <property type="nucleotide sequence ID" value="NZ_JBHUMW010000022.1"/>
</dbReference>
<evidence type="ECO:0008006" key="4">
    <source>
        <dbReference type="Google" id="ProtNLM"/>
    </source>
</evidence>
<keyword evidence="1" id="KW-0812">Transmembrane</keyword>
<keyword evidence="3" id="KW-1185">Reference proteome</keyword>
<evidence type="ECO:0000313" key="2">
    <source>
        <dbReference type="EMBL" id="MRI65952.1"/>
    </source>
</evidence>
<dbReference type="Proteomes" id="UP000435187">
    <property type="component" value="Unassembled WGS sequence"/>
</dbReference>
<dbReference type="EMBL" id="WJEE01000010">
    <property type="protein sequence ID" value="MRI65952.1"/>
    <property type="molecule type" value="Genomic_DNA"/>
</dbReference>
<gene>
    <name evidence="2" type="ORF">GH885_06285</name>
</gene>
<reference evidence="2 3" key="1">
    <citation type="submission" date="2019-10" db="EMBL/GenBank/DDBJ databases">
        <title>Gracilibacillus salitolerans sp. nov., a moderate halophile isolated from a saline soil in northwest China.</title>
        <authorList>
            <person name="Gan L."/>
        </authorList>
    </citation>
    <scope>NUCLEOTIDE SEQUENCE [LARGE SCALE GENOMIC DNA]</scope>
    <source>
        <strain evidence="2 3">TP2-8</strain>
    </source>
</reference>
<feature type="transmembrane region" description="Helical" evidence="1">
    <location>
        <begin position="166"/>
        <end position="186"/>
    </location>
</feature>
<evidence type="ECO:0000313" key="3">
    <source>
        <dbReference type="Proteomes" id="UP000435187"/>
    </source>
</evidence>
<protein>
    <recommendedName>
        <fullName evidence="4">DUF4386 family protein</fullName>
    </recommendedName>
</protein>
<comment type="caution">
    <text evidence="2">The sequence shown here is derived from an EMBL/GenBank/DDBJ whole genome shotgun (WGS) entry which is preliminary data.</text>
</comment>
<feature type="transmembrane region" description="Helical" evidence="1">
    <location>
        <begin position="20"/>
        <end position="42"/>
    </location>
</feature>
<feature type="transmembrane region" description="Helical" evidence="1">
    <location>
        <begin position="62"/>
        <end position="85"/>
    </location>
</feature>
<sequence length="247" mass="27344">MFNERSILQNDIDSFPGRWLGGLSLIIAPILLVISALLRIQYNFFFPDQLAAYDTHPTLMLTSYSLFLIGMILLFPAILILVQLISIKKPSLGLWGGLLVIVGLFARAFHSGVDHFAFQIVEIENVEVATNFVGEFYGMFNVVNILNFSILFGWIVLAIGAYLSKVFGWFRSLALGMMFVLALGVLKGTNMTTIISLTGLCIALPPLGVQVLKSGSKPKLKTVLFYVVIIVLVLSSWLFMSEMESPN</sequence>
<organism evidence="2 3">
    <name type="scientific">Gracilibacillus thailandensis</name>
    <dbReference type="NCBI Taxonomy" id="563735"/>
    <lineage>
        <taxon>Bacteria</taxon>
        <taxon>Bacillati</taxon>
        <taxon>Bacillota</taxon>
        <taxon>Bacilli</taxon>
        <taxon>Bacillales</taxon>
        <taxon>Bacillaceae</taxon>
        <taxon>Gracilibacillus</taxon>
    </lineage>
</organism>
<proteinExistence type="predicted"/>